<comment type="caution">
    <text evidence="3">The sequence shown here is derived from an EMBL/GenBank/DDBJ whole genome shotgun (WGS) entry which is preliminary data.</text>
</comment>
<name>A0A0N1EFB1_9GAMM</name>
<dbReference type="PATRIC" id="fig|187330.3.peg.2228"/>
<dbReference type="OrthoDB" id="9906320at2"/>
<keyword evidence="2" id="KW-0812">Transmembrane</keyword>
<proteinExistence type="predicted"/>
<dbReference type="RefSeq" id="WP_054455633.1">
    <property type="nucleotide sequence ID" value="NZ_LHPH01000026.1"/>
</dbReference>
<reference evidence="3 4" key="1">
    <citation type="submission" date="2015-08" db="EMBL/GenBank/DDBJ databases">
        <title>Draft Genome Sequence of Pseudoalteromonas porphyrae UCD-SED14.</title>
        <authorList>
            <person name="Coil D.A."/>
            <person name="Jospin G."/>
            <person name="Lee R.D."/>
            <person name="Eisen J.A."/>
        </authorList>
    </citation>
    <scope>NUCLEOTIDE SEQUENCE [LARGE SCALE GENOMIC DNA]</scope>
    <source>
        <strain evidence="3 4">UCD-SED14</strain>
    </source>
</reference>
<sequence length="260" mass="29130">MADKKDKQSFNNGTHQPSLNDILKTNSNANKVSGSYNNRGANNGTSMTPQSLDEILNKDKKKQKVNPSVANSASLCDLPGLDDLVNIGSHSKSFQQHTSSSRDESAKTIHQIINSTRIEDSPKQEKKIEGIVGQKHRKVLSIVIFLVFIIIATSFFNPKQDKGIAPEFALAQQLMVVVNGIEKYRLENNKTPEKLSDLVEFPSGAVEWRVDQYDLQLEASALEFFFWEDLNGYIVISRLGDEAWMYSNEGESKIKRVPAR</sequence>
<dbReference type="EMBL" id="LHPH01000026">
    <property type="protein sequence ID" value="KPH58255.1"/>
    <property type="molecule type" value="Genomic_DNA"/>
</dbReference>
<feature type="compositionally biased region" description="Polar residues" evidence="1">
    <location>
        <begin position="9"/>
        <end position="51"/>
    </location>
</feature>
<gene>
    <name evidence="3" type="ORF">ADS77_17900</name>
</gene>
<feature type="region of interest" description="Disordered" evidence="1">
    <location>
        <begin position="1"/>
        <end position="69"/>
    </location>
</feature>
<protein>
    <submittedName>
        <fullName evidence="3">Uncharacterized protein</fullName>
    </submittedName>
</protein>
<evidence type="ECO:0000256" key="1">
    <source>
        <dbReference type="SAM" id="MobiDB-lite"/>
    </source>
</evidence>
<keyword evidence="4" id="KW-1185">Reference proteome</keyword>
<dbReference type="AlphaFoldDB" id="A0A0N1EFB1"/>
<evidence type="ECO:0000313" key="4">
    <source>
        <dbReference type="Proteomes" id="UP000037848"/>
    </source>
</evidence>
<organism evidence="3 4">
    <name type="scientific">Pseudoalteromonas porphyrae</name>
    <dbReference type="NCBI Taxonomy" id="187330"/>
    <lineage>
        <taxon>Bacteria</taxon>
        <taxon>Pseudomonadati</taxon>
        <taxon>Pseudomonadota</taxon>
        <taxon>Gammaproteobacteria</taxon>
        <taxon>Alteromonadales</taxon>
        <taxon>Pseudoalteromonadaceae</taxon>
        <taxon>Pseudoalteromonas</taxon>
    </lineage>
</organism>
<accession>A0A0N1EFB1</accession>
<evidence type="ECO:0000313" key="3">
    <source>
        <dbReference type="EMBL" id="KPH58255.1"/>
    </source>
</evidence>
<dbReference type="Proteomes" id="UP000037848">
    <property type="component" value="Unassembled WGS sequence"/>
</dbReference>
<keyword evidence="2" id="KW-0472">Membrane</keyword>
<feature type="transmembrane region" description="Helical" evidence="2">
    <location>
        <begin position="139"/>
        <end position="156"/>
    </location>
</feature>
<dbReference type="STRING" id="187330.AMS58_18535"/>
<evidence type="ECO:0000256" key="2">
    <source>
        <dbReference type="SAM" id="Phobius"/>
    </source>
</evidence>
<keyword evidence="2" id="KW-1133">Transmembrane helix</keyword>